<name>A0ACC1X0S7_MELAZ</name>
<comment type="caution">
    <text evidence="1">The sequence shown here is derived from an EMBL/GenBank/DDBJ whole genome shotgun (WGS) entry which is preliminary data.</text>
</comment>
<accession>A0ACC1X0S7</accession>
<sequence>MSGLDDVSEHHTNCVSIPPENRSRPRGVDALSRYGRPYKPGPYRQSPYTIFDRPRQRPPLRYRPRPQYDHVHVIKLLAPVLEERYAMMLQWIKGSDVRIKTKHVTITTGWLREIIDQNVWLEDTVSYFYKF</sequence>
<organism evidence="1 2">
    <name type="scientific">Melia azedarach</name>
    <name type="common">Chinaberry tree</name>
    <dbReference type="NCBI Taxonomy" id="155640"/>
    <lineage>
        <taxon>Eukaryota</taxon>
        <taxon>Viridiplantae</taxon>
        <taxon>Streptophyta</taxon>
        <taxon>Embryophyta</taxon>
        <taxon>Tracheophyta</taxon>
        <taxon>Spermatophyta</taxon>
        <taxon>Magnoliopsida</taxon>
        <taxon>eudicotyledons</taxon>
        <taxon>Gunneridae</taxon>
        <taxon>Pentapetalae</taxon>
        <taxon>rosids</taxon>
        <taxon>malvids</taxon>
        <taxon>Sapindales</taxon>
        <taxon>Meliaceae</taxon>
        <taxon>Melia</taxon>
    </lineage>
</organism>
<protein>
    <submittedName>
        <fullName evidence="1">Uncharacterized protein</fullName>
    </submittedName>
</protein>
<proteinExistence type="predicted"/>
<dbReference type="Proteomes" id="UP001164539">
    <property type="component" value="Chromosome 12"/>
</dbReference>
<dbReference type="EMBL" id="CM051405">
    <property type="protein sequence ID" value="KAJ4704947.1"/>
    <property type="molecule type" value="Genomic_DNA"/>
</dbReference>
<gene>
    <name evidence="1" type="ORF">OWV82_021787</name>
</gene>
<evidence type="ECO:0000313" key="2">
    <source>
        <dbReference type="Proteomes" id="UP001164539"/>
    </source>
</evidence>
<reference evidence="1 2" key="1">
    <citation type="journal article" date="2023" name="Science">
        <title>Complex scaffold remodeling in plant triterpene biosynthesis.</title>
        <authorList>
            <person name="De La Pena R."/>
            <person name="Hodgson H."/>
            <person name="Liu J.C."/>
            <person name="Stephenson M.J."/>
            <person name="Martin A.C."/>
            <person name="Owen C."/>
            <person name="Harkess A."/>
            <person name="Leebens-Mack J."/>
            <person name="Jimenez L.E."/>
            <person name="Osbourn A."/>
            <person name="Sattely E.S."/>
        </authorList>
    </citation>
    <scope>NUCLEOTIDE SEQUENCE [LARGE SCALE GENOMIC DNA]</scope>
    <source>
        <strain evidence="2">cv. JPN11</strain>
        <tissue evidence="1">Leaf</tissue>
    </source>
</reference>
<evidence type="ECO:0000313" key="1">
    <source>
        <dbReference type="EMBL" id="KAJ4704947.1"/>
    </source>
</evidence>
<keyword evidence="2" id="KW-1185">Reference proteome</keyword>